<dbReference type="PANTHER" id="PTHR12147">
    <property type="entry name" value="METALLOPEPTIDASE M28 FAMILY MEMBER"/>
    <property type="match status" value="1"/>
</dbReference>
<evidence type="ECO:0000256" key="1">
    <source>
        <dbReference type="ARBA" id="ARBA00003273"/>
    </source>
</evidence>
<reference evidence="12" key="1">
    <citation type="journal article" date="2019" name="Int. J. Syst. Evol. Microbiol.">
        <title>The Global Catalogue of Microorganisms (GCM) 10K type strain sequencing project: providing services to taxonomists for standard genome sequencing and annotation.</title>
        <authorList>
            <consortium name="The Broad Institute Genomics Platform"/>
            <consortium name="The Broad Institute Genome Sequencing Center for Infectious Disease"/>
            <person name="Wu L."/>
            <person name="Ma J."/>
        </authorList>
    </citation>
    <scope>NUCLEOTIDE SEQUENCE [LARGE SCALE GENOMIC DNA]</scope>
    <source>
        <strain evidence="12">KCTC 42585</strain>
    </source>
</reference>
<dbReference type="InterPro" id="IPR007484">
    <property type="entry name" value="Peptidase_M28"/>
</dbReference>
<keyword evidence="9" id="KW-0472">Membrane</keyword>
<evidence type="ECO:0000256" key="2">
    <source>
        <dbReference type="ARBA" id="ARBA00004128"/>
    </source>
</evidence>
<evidence type="ECO:0000256" key="4">
    <source>
        <dbReference type="ARBA" id="ARBA00017435"/>
    </source>
</evidence>
<feature type="domain" description="Peptidase M28" evidence="10">
    <location>
        <begin position="101"/>
        <end position="290"/>
    </location>
</feature>
<dbReference type="Gene3D" id="3.40.630.10">
    <property type="entry name" value="Zn peptidases"/>
    <property type="match status" value="1"/>
</dbReference>
<feature type="transmembrane region" description="Helical" evidence="9">
    <location>
        <begin position="505"/>
        <end position="524"/>
    </location>
</feature>
<dbReference type="EMBL" id="JBHULT010000006">
    <property type="protein sequence ID" value="MFD2517580.1"/>
    <property type="molecule type" value="Genomic_DNA"/>
</dbReference>
<evidence type="ECO:0000256" key="5">
    <source>
        <dbReference type="ARBA" id="ARBA00022554"/>
    </source>
</evidence>
<proteinExistence type="inferred from homology"/>
<comment type="function">
    <text evidence="1">May be involved in vacuolar sorting and osmoregulation.</text>
</comment>
<evidence type="ECO:0000256" key="6">
    <source>
        <dbReference type="ARBA" id="ARBA00022989"/>
    </source>
</evidence>
<feature type="transmembrane region" description="Helical" evidence="9">
    <location>
        <begin position="403"/>
        <end position="421"/>
    </location>
</feature>
<dbReference type="Proteomes" id="UP001597468">
    <property type="component" value="Unassembled WGS sequence"/>
</dbReference>
<evidence type="ECO:0000256" key="9">
    <source>
        <dbReference type="SAM" id="Phobius"/>
    </source>
</evidence>
<dbReference type="SUPFAM" id="SSF53187">
    <property type="entry name" value="Zn-dependent exopeptidases"/>
    <property type="match status" value="1"/>
</dbReference>
<keyword evidence="9" id="KW-0812">Transmembrane</keyword>
<keyword evidence="6 9" id="KW-1133">Transmembrane helix</keyword>
<name>A0ABW5IZG9_9FLAO</name>
<evidence type="ECO:0000313" key="12">
    <source>
        <dbReference type="Proteomes" id="UP001597468"/>
    </source>
</evidence>
<dbReference type="InterPro" id="IPR045175">
    <property type="entry name" value="M28_fam"/>
</dbReference>
<feature type="transmembrane region" description="Helical" evidence="9">
    <location>
        <begin position="480"/>
        <end position="499"/>
    </location>
</feature>
<evidence type="ECO:0000313" key="11">
    <source>
        <dbReference type="EMBL" id="MFD2517580.1"/>
    </source>
</evidence>
<comment type="caution">
    <text evidence="11">The sequence shown here is derived from an EMBL/GenBank/DDBJ whole genome shotgun (WGS) entry which is preliminary data.</text>
</comment>
<keyword evidence="12" id="KW-1185">Reference proteome</keyword>
<evidence type="ECO:0000256" key="8">
    <source>
        <dbReference type="ARBA" id="ARBA00031512"/>
    </source>
</evidence>
<feature type="transmembrane region" description="Helical" evidence="9">
    <location>
        <begin position="536"/>
        <end position="555"/>
    </location>
</feature>
<protein>
    <recommendedName>
        <fullName evidence="4">Vacuolar membrane protease</fullName>
    </recommendedName>
    <alternativeName>
        <fullName evidence="8">FXNA-related family protease 1</fullName>
    </alternativeName>
</protein>
<feature type="transmembrane region" description="Helical" evidence="9">
    <location>
        <begin position="456"/>
        <end position="473"/>
    </location>
</feature>
<keyword evidence="5" id="KW-0926">Vacuole</keyword>
<comment type="subcellular location">
    <subcellularLocation>
        <location evidence="2">Vacuole membrane</location>
        <topology evidence="2">Multi-pass membrane protein</topology>
    </subcellularLocation>
</comment>
<dbReference type="RefSeq" id="WP_380750013.1">
    <property type="nucleotide sequence ID" value="NZ_JBHULT010000006.1"/>
</dbReference>
<sequence>MVKKLQVQISFLLLIAAVFWSFYGTGPHVELRDDVPAEEFSVKRAFSHVEALAREPHYVGSAAHRKARNYIVDQLEALGLLVQTQEAWSVSNKGTVTRPQNIISRIEGSGTGKALLLLTHYDSAVHSSHGASDAASGVATILESVRAYLASGKTPVNDIILLFTDAEELGLNGAGIFVEEHPWADEVGLALNFESRGSGGRSFMFLETNEGNKVLLEEFLEAGVEYPVTNSLVYSVYKMLPNDTDLTVLREQGNINGFNFAFIDDHFDYHTATDLPENLDINTLAHQGSYLVPLLEYFSEKPIEKMGSEEDLIFFNVPVFNLVMYPFSWIWPMLLLAIIIFLAVLGYGFFKKHLRLSAVLKGFVPLLISLVGSGLLGFGLWKLALFLYPQYLEMEHGFTYNGYYYIAAVIFLSLAVCFYVYNRFRKPETAADFFVAPLLVWILLSTLTAVYLQGAAYFIVPVFFGLIQLLILFQRPKFDLLALTFLSLPAIFLLVIFIVMFPVALGLGILFLSAVLTVLLWSLLWPVFSYYRKLQLLGFLSFLTFLTLFIVAHFTSDFSAEKPRPNSLVYLLDKDREVATWNSYDHMLDEWNASYFQNASEAVVQETVFSSKYSSGFTHTAVAPQITVAEPYIGIRKVASEDPEADAYSVKIASNRPVNRIELYAEKTLDFRSFTVNGKEAPYLQPGESDLHVFTNRWNNRVLEYYPVSRDTLRLEVNVEKGMHPNIELYEAAYDLFTHPELDVKPRNSGMIPRPFVLNDAIVLKRSFKLE</sequence>
<organism evidence="11 12">
    <name type="scientific">Salinimicrobium flavum</name>
    <dbReference type="NCBI Taxonomy" id="1737065"/>
    <lineage>
        <taxon>Bacteria</taxon>
        <taxon>Pseudomonadati</taxon>
        <taxon>Bacteroidota</taxon>
        <taxon>Flavobacteriia</taxon>
        <taxon>Flavobacteriales</taxon>
        <taxon>Flavobacteriaceae</taxon>
        <taxon>Salinimicrobium</taxon>
    </lineage>
</organism>
<accession>A0ABW5IZG9</accession>
<dbReference type="PANTHER" id="PTHR12147:SF58">
    <property type="entry name" value="VACUOLAR MEMBRANE PROTEASE"/>
    <property type="match status" value="1"/>
</dbReference>
<feature type="transmembrane region" description="Helical" evidence="9">
    <location>
        <begin position="433"/>
        <end position="450"/>
    </location>
</feature>
<keyword evidence="7" id="KW-0325">Glycoprotein</keyword>
<dbReference type="Pfam" id="PF04389">
    <property type="entry name" value="Peptidase_M28"/>
    <property type="match status" value="1"/>
</dbReference>
<evidence type="ECO:0000259" key="10">
    <source>
        <dbReference type="Pfam" id="PF04389"/>
    </source>
</evidence>
<gene>
    <name evidence="11" type="ORF">ACFSTG_06720</name>
</gene>
<evidence type="ECO:0000256" key="7">
    <source>
        <dbReference type="ARBA" id="ARBA00023180"/>
    </source>
</evidence>
<feature type="transmembrane region" description="Helical" evidence="9">
    <location>
        <begin position="362"/>
        <end position="383"/>
    </location>
</feature>
<evidence type="ECO:0000256" key="3">
    <source>
        <dbReference type="ARBA" id="ARBA00010918"/>
    </source>
</evidence>
<comment type="similarity">
    <text evidence="3">Belongs to the peptidase M28 family.</text>
</comment>
<feature type="transmembrane region" description="Helical" evidence="9">
    <location>
        <begin position="329"/>
        <end position="350"/>
    </location>
</feature>